<protein>
    <submittedName>
        <fullName evidence="1">Uncharacterized protein</fullName>
    </submittedName>
</protein>
<evidence type="ECO:0000313" key="2">
    <source>
        <dbReference type="Proteomes" id="UP000821865"/>
    </source>
</evidence>
<accession>A0ACB8CJL5</accession>
<organism evidence="1 2">
    <name type="scientific">Dermacentor silvarum</name>
    <name type="common">Tick</name>
    <dbReference type="NCBI Taxonomy" id="543639"/>
    <lineage>
        <taxon>Eukaryota</taxon>
        <taxon>Metazoa</taxon>
        <taxon>Ecdysozoa</taxon>
        <taxon>Arthropoda</taxon>
        <taxon>Chelicerata</taxon>
        <taxon>Arachnida</taxon>
        <taxon>Acari</taxon>
        <taxon>Parasitiformes</taxon>
        <taxon>Ixodida</taxon>
        <taxon>Ixodoidea</taxon>
        <taxon>Ixodidae</taxon>
        <taxon>Rhipicephalinae</taxon>
        <taxon>Dermacentor</taxon>
    </lineage>
</organism>
<comment type="caution">
    <text evidence="1">The sequence shown here is derived from an EMBL/GenBank/DDBJ whole genome shotgun (WGS) entry which is preliminary data.</text>
</comment>
<name>A0ACB8CJL5_DERSI</name>
<reference evidence="1" key="1">
    <citation type="submission" date="2020-05" db="EMBL/GenBank/DDBJ databases">
        <title>Large-scale comparative analyses of tick genomes elucidate their genetic diversity and vector capacities.</title>
        <authorList>
            <person name="Jia N."/>
            <person name="Wang J."/>
            <person name="Shi W."/>
            <person name="Du L."/>
            <person name="Sun Y."/>
            <person name="Zhan W."/>
            <person name="Jiang J."/>
            <person name="Wang Q."/>
            <person name="Zhang B."/>
            <person name="Ji P."/>
            <person name="Sakyi L.B."/>
            <person name="Cui X."/>
            <person name="Yuan T."/>
            <person name="Jiang B."/>
            <person name="Yang W."/>
            <person name="Lam T.T.-Y."/>
            <person name="Chang Q."/>
            <person name="Ding S."/>
            <person name="Wang X."/>
            <person name="Zhu J."/>
            <person name="Ruan X."/>
            <person name="Zhao L."/>
            <person name="Wei J."/>
            <person name="Que T."/>
            <person name="Du C."/>
            <person name="Cheng J."/>
            <person name="Dai P."/>
            <person name="Han X."/>
            <person name="Huang E."/>
            <person name="Gao Y."/>
            <person name="Liu J."/>
            <person name="Shao H."/>
            <person name="Ye R."/>
            <person name="Li L."/>
            <person name="Wei W."/>
            <person name="Wang X."/>
            <person name="Wang C."/>
            <person name="Yang T."/>
            <person name="Huo Q."/>
            <person name="Li W."/>
            <person name="Guo W."/>
            <person name="Chen H."/>
            <person name="Zhou L."/>
            <person name="Ni X."/>
            <person name="Tian J."/>
            <person name="Zhou Y."/>
            <person name="Sheng Y."/>
            <person name="Liu T."/>
            <person name="Pan Y."/>
            <person name="Xia L."/>
            <person name="Li J."/>
            <person name="Zhao F."/>
            <person name="Cao W."/>
        </authorList>
    </citation>
    <scope>NUCLEOTIDE SEQUENCE</scope>
    <source>
        <strain evidence="1">Dsil-2018</strain>
    </source>
</reference>
<sequence>MNEATKLLESDCNDRTAFGKLLDELAASPEELRKINAELEGVIPVEDLEREYASAAHYDDQTLETLTRLRGRLEDLSVSCKVQSSFLDDAQYATCPNDRCVLLRFRWYLVPITADIEKALLQVEIRKEDRDLFRFLWFDKSPTVPFKEEVVEVWCMTRVPFGSKQVHSCLRLLYIIT</sequence>
<dbReference type="EMBL" id="CM023475">
    <property type="protein sequence ID" value="KAH7945148.1"/>
    <property type="molecule type" value="Genomic_DNA"/>
</dbReference>
<dbReference type="Proteomes" id="UP000821865">
    <property type="component" value="Chromosome 6"/>
</dbReference>
<keyword evidence="2" id="KW-1185">Reference proteome</keyword>
<evidence type="ECO:0000313" key="1">
    <source>
        <dbReference type="EMBL" id="KAH7945148.1"/>
    </source>
</evidence>
<proteinExistence type="predicted"/>
<gene>
    <name evidence="1" type="ORF">HPB49_007178</name>
</gene>